<dbReference type="AlphaFoldDB" id="B4LNT9"/>
<name>B4LNT9_DROVI</name>
<feature type="compositionally biased region" description="Low complexity" evidence="2">
    <location>
        <begin position="203"/>
        <end position="218"/>
    </location>
</feature>
<evidence type="ECO:0000256" key="2">
    <source>
        <dbReference type="SAM" id="MobiDB-lite"/>
    </source>
</evidence>
<dbReference type="HOGENOM" id="CLU_076717_0_0_1"/>
<gene>
    <name evidence="3" type="primary">Dvir\GJ21332</name>
    <name evidence="3" type="ORF">Dvir_GJ21332</name>
</gene>
<dbReference type="SMR" id="B4LNT9"/>
<feature type="coiled-coil region" evidence="1">
    <location>
        <begin position="77"/>
        <end position="125"/>
    </location>
</feature>
<dbReference type="OrthoDB" id="7758747at2759"/>
<dbReference type="InParanoid" id="B4LNT9"/>
<feature type="compositionally biased region" description="Acidic residues" evidence="2">
    <location>
        <begin position="187"/>
        <end position="199"/>
    </location>
</feature>
<feature type="region of interest" description="Disordered" evidence="2">
    <location>
        <begin position="182"/>
        <end position="255"/>
    </location>
</feature>
<dbReference type="KEGG" id="dvi:6627110"/>
<evidence type="ECO:0000256" key="1">
    <source>
        <dbReference type="SAM" id="Coils"/>
    </source>
</evidence>
<dbReference type="EMBL" id="CH940648">
    <property type="protein sequence ID" value="EDW60159.2"/>
    <property type="molecule type" value="Genomic_DNA"/>
</dbReference>
<dbReference type="eggNOG" id="ENOG502TEHV">
    <property type="taxonomic scope" value="Eukaryota"/>
</dbReference>
<proteinExistence type="predicted"/>
<organism evidence="3 4">
    <name type="scientific">Drosophila virilis</name>
    <name type="common">Fruit fly</name>
    <dbReference type="NCBI Taxonomy" id="7244"/>
    <lineage>
        <taxon>Eukaryota</taxon>
        <taxon>Metazoa</taxon>
        <taxon>Ecdysozoa</taxon>
        <taxon>Arthropoda</taxon>
        <taxon>Hexapoda</taxon>
        <taxon>Insecta</taxon>
        <taxon>Pterygota</taxon>
        <taxon>Neoptera</taxon>
        <taxon>Endopterygota</taxon>
        <taxon>Diptera</taxon>
        <taxon>Brachycera</taxon>
        <taxon>Muscomorpha</taxon>
        <taxon>Ephydroidea</taxon>
        <taxon>Drosophilidae</taxon>
        <taxon>Drosophila</taxon>
    </lineage>
</organism>
<evidence type="ECO:0000313" key="4">
    <source>
        <dbReference type="Proteomes" id="UP000008792"/>
    </source>
</evidence>
<reference evidence="3 4" key="1">
    <citation type="journal article" date="2007" name="Nature">
        <title>Evolution of genes and genomes on the Drosophila phylogeny.</title>
        <authorList>
            <consortium name="Drosophila 12 Genomes Consortium"/>
            <person name="Clark A.G."/>
            <person name="Eisen M.B."/>
            <person name="Smith D.R."/>
            <person name="Bergman C.M."/>
            <person name="Oliver B."/>
            <person name="Markow T.A."/>
            <person name="Kaufman T.C."/>
            <person name="Kellis M."/>
            <person name="Gelbart W."/>
            <person name="Iyer V.N."/>
            <person name="Pollard D.A."/>
            <person name="Sackton T.B."/>
            <person name="Larracuente A.M."/>
            <person name="Singh N.D."/>
            <person name="Abad J.P."/>
            <person name="Abt D.N."/>
            <person name="Adryan B."/>
            <person name="Aguade M."/>
            <person name="Akashi H."/>
            <person name="Anderson W.W."/>
            <person name="Aquadro C.F."/>
            <person name="Ardell D.H."/>
            <person name="Arguello R."/>
            <person name="Artieri C.G."/>
            <person name="Barbash D.A."/>
            <person name="Barker D."/>
            <person name="Barsanti P."/>
            <person name="Batterham P."/>
            <person name="Batzoglou S."/>
            <person name="Begun D."/>
            <person name="Bhutkar A."/>
            <person name="Blanco E."/>
            <person name="Bosak S.A."/>
            <person name="Bradley R.K."/>
            <person name="Brand A.D."/>
            <person name="Brent M.R."/>
            <person name="Brooks A.N."/>
            <person name="Brown R.H."/>
            <person name="Butlin R.K."/>
            <person name="Caggese C."/>
            <person name="Calvi B.R."/>
            <person name="Bernardo de Carvalho A."/>
            <person name="Caspi A."/>
            <person name="Castrezana S."/>
            <person name="Celniker S.E."/>
            <person name="Chang J.L."/>
            <person name="Chapple C."/>
            <person name="Chatterji S."/>
            <person name="Chinwalla A."/>
            <person name="Civetta A."/>
            <person name="Clifton S.W."/>
            <person name="Comeron J.M."/>
            <person name="Costello J.C."/>
            <person name="Coyne J.A."/>
            <person name="Daub J."/>
            <person name="David R.G."/>
            <person name="Delcher A.L."/>
            <person name="Delehaunty K."/>
            <person name="Do C.B."/>
            <person name="Ebling H."/>
            <person name="Edwards K."/>
            <person name="Eickbush T."/>
            <person name="Evans J.D."/>
            <person name="Filipski A."/>
            <person name="Findeiss S."/>
            <person name="Freyhult E."/>
            <person name="Fulton L."/>
            <person name="Fulton R."/>
            <person name="Garcia A.C."/>
            <person name="Gardiner A."/>
            <person name="Garfield D.A."/>
            <person name="Garvin B.E."/>
            <person name="Gibson G."/>
            <person name="Gilbert D."/>
            <person name="Gnerre S."/>
            <person name="Godfrey J."/>
            <person name="Good R."/>
            <person name="Gotea V."/>
            <person name="Gravely B."/>
            <person name="Greenberg A.J."/>
            <person name="Griffiths-Jones S."/>
            <person name="Gross S."/>
            <person name="Guigo R."/>
            <person name="Gustafson E.A."/>
            <person name="Haerty W."/>
            <person name="Hahn M.W."/>
            <person name="Halligan D.L."/>
            <person name="Halpern A.L."/>
            <person name="Halter G.M."/>
            <person name="Han M.V."/>
            <person name="Heger A."/>
            <person name="Hillier L."/>
            <person name="Hinrichs A.S."/>
            <person name="Holmes I."/>
            <person name="Hoskins R.A."/>
            <person name="Hubisz M.J."/>
            <person name="Hultmark D."/>
            <person name="Huntley M.A."/>
            <person name="Jaffe D.B."/>
            <person name="Jagadeeshan S."/>
            <person name="Jeck W.R."/>
            <person name="Johnson J."/>
            <person name="Jones C.D."/>
            <person name="Jordan W.C."/>
            <person name="Karpen G.H."/>
            <person name="Kataoka E."/>
            <person name="Keightley P.D."/>
            <person name="Kheradpour P."/>
            <person name="Kirkness E.F."/>
            <person name="Koerich L.B."/>
            <person name="Kristiansen K."/>
            <person name="Kudrna D."/>
            <person name="Kulathinal R.J."/>
            <person name="Kumar S."/>
            <person name="Kwok R."/>
            <person name="Lander E."/>
            <person name="Langley C.H."/>
            <person name="Lapoint R."/>
            <person name="Lazzaro B.P."/>
            <person name="Lee S.J."/>
            <person name="Levesque L."/>
            <person name="Li R."/>
            <person name="Lin C.F."/>
            <person name="Lin M.F."/>
            <person name="Lindblad-Toh K."/>
            <person name="Llopart A."/>
            <person name="Long M."/>
            <person name="Low L."/>
            <person name="Lozovsky E."/>
            <person name="Lu J."/>
            <person name="Luo M."/>
            <person name="Machado C.A."/>
            <person name="Makalowski W."/>
            <person name="Marzo M."/>
            <person name="Matsuda M."/>
            <person name="Matzkin L."/>
            <person name="McAllister B."/>
            <person name="McBride C.S."/>
            <person name="McKernan B."/>
            <person name="McKernan K."/>
            <person name="Mendez-Lago M."/>
            <person name="Minx P."/>
            <person name="Mollenhauer M.U."/>
            <person name="Montooth K."/>
            <person name="Mount S.M."/>
            <person name="Mu X."/>
            <person name="Myers E."/>
            <person name="Negre B."/>
            <person name="Newfeld S."/>
            <person name="Nielsen R."/>
            <person name="Noor M.A."/>
            <person name="O'Grady P."/>
            <person name="Pachter L."/>
            <person name="Papaceit M."/>
            <person name="Parisi M.J."/>
            <person name="Parisi M."/>
            <person name="Parts L."/>
            <person name="Pedersen J.S."/>
            <person name="Pesole G."/>
            <person name="Phillippy A.M."/>
            <person name="Ponting C.P."/>
            <person name="Pop M."/>
            <person name="Porcelli D."/>
            <person name="Powell J.R."/>
            <person name="Prohaska S."/>
            <person name="Pruitt K."/>
            <person name="Puig M."/>
            <person name="Quesneville H."/>
            <person name="Ram K.R."/>
            <person name="Rand D."/>
            <person name="Rasmussen M.D."/>
            <person name="Reed L.K."/>
            <person name="Reenan R."/>
            <person name="Reily A."/>
            <person name="Remington K.A."/>
            <person name="Rieger T.T."/>
            <person name="Ritchie M.G."/>
            <person name="Robin C."/>
            <person name="Rogers Y.H."/>
            <person name="Rohde C."/>
            <person name="Rozas J."/>
            <person name="Rubenfield M.J."/>
            <person name="Ruiz A."/>
            <person name="Russo S."/>
            <person name="Salzberg S.L."/>
            <person name="Sanchez-Gracia A."/>
            <person name="Saranga D.J."/>
            <person name="Sato H."/>
            <person name="Schaeffer S.W."/>
            <person name="Schatz M.C."/>
            <person name="Schlenke T."/>
            <person name="Schwartz R."/>
            <person name="Segarra C."/>
            <person name="Singh R.S."/>
            <person name="Sirot L."/>
            <person name="Sirota M."/>
            <person name="Sisneros N.B."/>
            <person name="Smith C.D."/>
            <person name="Smith T.F."/>
            <person name="Spieth J."/>
            <person name="Stage D.E."/>
            <person name="Stark A."/>
            <person name="Stephan W."/>
            <person name="Strausberg R.L."/>
            <person name="Strempel S."/>
            <person name="Sturgill D."/>
            <person name="Sutton G."/>
            <person name="Sutton G.G."/>
            <person name="Tao W."/>
            <person name="Teichmann S."/>
            <person name="Tobari Y.N."/>
            <person name="Tomimura Y."/>
            <person name="Tsolas J.M."/>
            <person name="Valente V.L."/>
            <person name="Venter E."/>
            <person name="Venter J.C."/>
            <person name="Vicario S."/>
            <person name="Vieira F.G."/>
            <person name="Vilella A.J."/>
            <person name="Villasante A."/>
            <person name="Walenz B."/>
            <person name="Wang J."/>
            <person name="Wasserman M."/>
            <person name="Watts T."/>
            <person name="Wilson D."/>
            <person name="Wilson R.K."/>
            <person name="Wing R.A."/>
            <person name="Wolfner M.F."/>
            <person name="Wong A."/>
            <person name="Wong G.K."/>
            <person name="Wu C.I."/>
            <person name="Wu G."/>
            <person name="Yamamoto D."/>
            <person name="Yang H.P."/>
            <person name="Yang S.P."/>
            <person name="Yorke J.A."/>
            <person name="Yoshida K."/>
            <person name="Zdobnov E."/>
            <person name="Zhang P."/>
            <person name="Zhang Y."/>
            <person name="Zimin A.V."/>
            <person name="Baldwin J."/>
            <person name="Abdouelleil A."/>
            <person name="Abdulkadir J."/>
            <person name="Abebe A."/>
            <person name="Abera B."/>
            <person name="Abreu J."/>
            <person name="Acer S.C."/>
            <person name="Aftuck L."/>
            <person name="Alexander A."/>
            <person name="An P."/>
            <person name="Anderson E."/>
            <person name="Anderson S."/>
            <person name="Arachi H."/>
            <person name="Azer M."/>
            <person name="Bachantsang P."/>
            <person name="Barry A."/>
            <person name="Bayul T."/>
            <person name="Berlin A."/>
            <person name="Bessette D."/>
            <person name="Bloom T."/>
            <person name="Blye J."/>
            <person name="Boguslavskiy L."/>
            <person name="Bonnet C."/>
            <person name="Boukhgalter B."/>
            <person name="Bourzgui I."/>
            <person name="Brown A."/>
            <person name="Cahill P."/>
            <person name="Channer S."/>
            <person name="Cheshatsang Y."/>
            <person name="Chuda L."/>
            <person name="Citroen M."/>
            <person name="Collymore A."/>
            <person name="Cooke P."/>
            <person name="Costello M."/>
            <person name="D'Aco K."/>
            <person name="Daza R."/>
            <person name="De Haan G."/>
            <person name="DeGray S."/>
            <person name="DeMaso C."/>
            <person name="Dhargay N."/>
            <person name="Dooley K."/>
            <person name="Dooley E."/>
            <person name="Doricent M."/>
            <person name="Dorje P."/>
            <person name="Dorjee K."/>
            <person name="Dupes A."/>
            <person name="Elong R."/>
            <person name="Falk J."/>
            <person name="Farina A."/>
            <person name="Faro S."/>
            <person name="Ferguson D."/>
            <person name="Fisher S."/>
            <person name="Foley C.D."/>
            <person name="Franke A."/>
            <person name="Friedrich D."/>
            <person name="Gadbois L."/>
            <person name="Gearin G."/>
            <person name="Gearin C.R."/>
            <person name="Giannoukos G."/>
            <person name="Goode T."/>
            <person name="Graham J."/>
            <person name="Grandbois E."/>
            <person name="Grewal S."/>
            <person name="Gyaltsen K."/>
            <person name="Hafez N."/>
            <person name="Hagos B."/>
            <person name="Hall J."/>
            <person name="Henson C."/>
            <person name="Hollinger A."/>
            <person name="Honan T."/>
            <person name="Huard M.D."/>
            <person name="Hughes L."/>
            <person name="Hurhula B."/>
            <person name="Husby M.E."/>
            <person name="Kamat A."/>
            <person name="Kanga B."/>
            <person name="Kashin S."/>
            <person name="Khazanovich D."/>
            <person name="Kisner P."/>
            <person name="Lance K."/>
            <person name="Lara M."/>
            <person name="Lee W."/>
            <person name="Lennon N."/>
            <person name="Letendre F."/>
            <person name="LeVine R."/>
            <person name="Lipovsky A."/>
            <person name="Liu X."/>
            <person name="Liu J."/>
            <person name="Liu S."/>
            <person name="Lokyitsang T."/>
            <person name="Lokyitsang Y."/>
            <person name="Lubonja R."/>
            <person name="Lui A."/>
            <person name="MacDonald P."/>
            <person name="Magnisalis V."/>
            <person name="Maru K."/>
            <person name="Matthews C."/>
            <person name="McCusker W."/>
            <person name="McDonough S."/>
            <person name="Mehta T."/>
            <person name="Meldrim J."/>
            <person name="Meneus L."/>
            <person name="Mihai O."/>
            <person name="Mihalev A."/>
            <person name="Mihova T."/>
            <person name="Mittelman R."/>
            <person name="Mlenga V."/>
            <person name="Montmayeur A."/>
            <person name="Mulrain L."/>
            <person name="Navidi A."/>
            <person name="Naylor J."/>
            <person name="Negash T."/>
            <person name="Nguyen T."/>
            <person name="Nguyen N."/>
            <person name="Nicol R."/>
            <person name="Norbu C."/>
            <person name="Norbu N."/>
            <person name="Novod N."/>
            <person name="O'Neill B."/>
            <person name="Osman S."/>
            <person name="Markiewicz E."/>
            <person name="Oyono O.L."/>
            <person name="Patti C."/>
            <person name="Phunkhang P."/>
            <person name="Pierre F."/>
            <person name="Priest M."/>
            <person name="Raghuraman S."/>
            <person name="Rege F."/>
            <person name="Reyes R."/>
            <person name="Rise C."/>
            <person name="Rogov P."/>
            <person name="Ross K."/>
            <person name="Ryan E."/>
            <person name="Settipalli S."/>
            <person name="Shea T."/>
            <person name="Sherpa N."/>
            <person name="Shi L."/>
            <person name="Shih D."/>
            <person name="Sparrow T."/>
            <person name="Spaulding J."/>
            <person name="Stalker J."/>
            <person name="Stange-Thomann N."/>
            <person name="Stavropoulos S."/>
            <person name="Stone C."/>
            <person name="Strader C."/>
            <person name="Tesfaye S."/>
            <person name="Thomson T."/>
            <person name="Thoulutsang Y."/>
            <person name="Thoulutsang D."/>
            <person name="Topham K."/>
            <person name="Topping I."/>
            <person name="Tsamla T."/>
            <person name="Vassiliev H."/>
            <person name="Vo A."/>
            <person name="Wangchuk T."/>
            <person name="Wangdi T."/>
            <person name="Weiand M."/>
            <person name="Wilkinson J."/>
            <person name="Wilson A."/>
            <person name="Yadav S."/>
            <person name="Young G."/>
            <person name="Yu Q."/>
            <person name="Zembek L."/>
            <person name="Zhong D."/>
            <person name="Zimmer A."/>
            <person name="Zwirko Z."/>
            <person name="Jaffe D.B."/>
            <person name="Alvarez P."/>
            <person name="Brockman W."/>
            <person name="Butler J."/>
            <person name="Chin C."/>
            <person name="Gnerre S."/>
            <person name="Grabherr M."/>
            <person name="Kleber M."/>
            <person name="Mauceli E."/>
            <person name="MacCallum I."/>
        </authorList>
    </citation>
    <scope>NUCLEOTIDE SEQUENCE [LARGE SCALE GENOMIC DNA]</scope>
    <source>
        <strain evidence="4">Tucson 15010-1051.87</strain>
    </source>
</reference>
<feature type="compositionally biased region" description="Acidic residues" evidence="2">
    <location>
        <begin position="225"/>
        <end position="237"/>
    </location>
</feature>
<sequence>MSCICQYIISSSSSTNGGGEPIAFPLSNANDNSAAAIGQEGPCDASMEPVSDDTKIAVCVSELADFRSENWLLKKKLEEHEVTIQNLEHLMTTIMNKQHKMLAEVLQLRKRNQELQNECNLQREYHAMERNALIKEIYDLKNRDQMCALSAEEDESNSSMNSQDEYGEQIETDSDEAKLCYEHDSDGMENEEDGDDGEDEHSAGSSAESSAPSSHNGSMYSADSDTYETDESEDEEQESQHEQGEYSTGTDSESD</sequence>
<keyword evidence="4" id="KW-1185">Reference proteome</keyword>
<dbReference type="Proteomes" id="UP000008792">
    <property type="component" value="Unassembled WGS sequence"/>
</dbReference>
<evidence type="ECO:0000313" key="3">
    <source>
        <dbReference type="EMBL" id="EDW60159.2"/>
    </source>
</evidence>
<keyword evidence="1" id="KW-0175">Coiled coil</keyword>
<protein>
    <submittedName>
        <fullName evidence="3">Uncharacterized protein</fullName>
    </submittedName>
</protein>
<accession>B4LNT9</accession>